<evidence type="ECO:0000313" key="2">
    <source>
        <dbReference type="EMBL" id="GAA0220800.1"/>
    </source>
</evidence>
<dbReference type="InterPro" id="IPR011037">
    <property type="entry name" value="Pyrv_Knase-like_insert_dom_sf"/>
</dbReference>
<dbReference type="InterPro" id="IPR005302">
    <property type="entry name" value="MoCF_Sase_C"/>
</dbReference>
<sequence>MATVSALTVYPVKGCAGVEVERVEVGSTGLAHDRLFAVVGADGGGLWQGETPRLAVVGCRVLDEGAKLTLSAPGAGEAVLEVVADGPTVPAQVDKWPGVGIDQGDRAAEWLSDVLERPVRLVREPAGSRDGSDPTALHVLSVSSLEGLNARIAARGGNPVPMERFRPNVVISGWPEPHTEDRVGRMAVGGVEVGFGELAIRCAVTLVDQPTGMRAGPEPLRTLATYRREPDGVSFGLKAAVLSPGEIAVGDTVTVTEWR</sequence>
<reference evidence="3" key="1">
    <citation type="journal article" date="2019" name="Int. J. Syst. Evol. Microbiol.">
        <title>The Global Catalogue of Microorganisms (GCM) 10K type strain sequencing project: providing services to taxonomists for standard genome sequencing and annotation.</title>
        <authorList>
            <consortium name="The Broad Institute Genomics Platform"/>
            <consortium name="The Broad Institute Genome Sequencing Center for Infectious Disease"/>
            <person name="Wu L."/>
            <person name="Ma J."/>
        </authorList>
    </citation>
    <scope>NUCLEOTIDE SEQUENCE [LARGE SCALE GENOMIC DNA]</scope>
    <source>
        <strain evidence="3">JCM 3380</strain>
    </source>
</reference>
<dbReference type="PROSITE" id="PS51340">
    <property type="entry name" value="MOSC"/>
    <property type="match status" value="1"/>
</dbReference>
<dbReference type="EMBL" id="BAAABU010000003">
    <property type="protein sequence ID" value="GAA0220800.1"/>
    <property type="molecule type" value="Genomic_DNA"/>
</dbReference>
<dbReference type="Pfam" id="PF03473">
    <property type="entry name" value="MOSC"/>
    <property type="match status" value="1"/>
</dbReference>
<dbReference type="SUPFAM" id="SSF141673">
    <property type="entry name" value="MOSC N-terminal domain-like"/>
    <property type="match status" value="1"/>
</dbReference>
<dbReference type="InterPro" id="IPR005303">
    <property type="entry name" value="MOCOS_middle"/>
</dbReference>
<evidence type="ECO:0000259" key="1">
    <source>
        <dbReference type="PROSITE" id="PS51340"/>
    </source>
</evidence>
<organism evidence="2 3">
    <name type="scientific">Saccharothrix mutabilis subsp. mutabilis</name>
    <dbReference type="NCBI Taxonomy" id="66855"/>
    <lineage>
        <taxon>Bacteria</taxon>
        <taxon>Bacillati</taxon>
        <taxon>Actinomycetota</taxon>
        <taxon>Actinomycetes</taxon>
        <taxon>Pseudonocardiales</taxon>
        <taxon>Pseudonocardiaceae</taxon>
        <taxon>Saccharothrix</taxon>
    </lineage>
</organism>
<feature type="domain" description="MOSC" evidence="1">
    <location>
        <begin position="108"/>
        <end position="256"/>
    </location>
</feature>
<evidence type="ECO:0000313" key="3">
    <source>
        <dbReference type="Proteomes" id="UP001500416"/>
    </source>
</evidence>
<proteinExistence type="predicted"/>
<comment type="caution">
    <text evidence="2">The sequence shown here is derived from an EMBL/GenBank/DDBJ whole genome shotgun (WGS) entry which is preliminary data.</text>
</comment>
<dbReference type="PANTHER" id="PTHR14237">
    <property type="entry name" value="MOLYBDOPTERIN COFACTOR SULFURASE MOSC"/>
    <property type="match status" value="1"/>
</dbReference>
<gene>
    <name evidence="2" type="ORF">GCM10010492_18660</name>
</gene>
<dbReference type="SUPFAM" id="SSF50800">
    <property type="entry name" value="PK beta-barrel domain-like"/>
    <property type="match status" value="1"/>
</dbReference>
<dbReference type="Proteomes" id="UP001500416">
    <property type="component" value="Unassembled WGS sequence"/>
</dbReference>
<dbReference type="Pfam" id="PF03476">
    <property type="entry name" value="MOSC_N"/>
    <property type="match status" value="1"/>
</dbReference>
<dbReference type="PANTHER" id="PTHR14237:SF19">
    <property type="entry name" value="MITOCHONDRIAL AMIDOXIME REDUCING COMPONENT 1"/>
    <property type="match status" value="1"/>
</dbReference>
<dbReference type="RefSeq" id="WP_343933280.1">
    <property type="nucleotide sequence ID" value="NZ_BAAABU010000003.1"/>
</dbReference>
<keyword evidence="3" id="KW-1185">Reference proteome</keyword>
<protein>
    <submittedName>
        <fullName evidence="2">MOSC N-terminal beta barrel domain-containing protein</fullName>
    </submittedName>
</protein>
<accession>A0ABP3D2V1</accession>
<name>A0ABP3D2V1_9PSEU</name>